<dbReference type="EMBL" id="UZAK01048009">
    <property type="protein sequence ID" value="VDP77261.1"/>
    <property type="molecule type" value="Genomic_DNA"/>
</dbReference>
<accession>A0A183L3S6</accession>
<dbReference type="WBParaSite" id="SCUD_0002198701-mRNA-1">
    <property type="protein sequence ID" value="SCUD_0002198701-mRNA-1"/>
    <property type="gene ID" value="SCUD_0002198701"/>
</dbReference>
<protein>
    <submittedName>
        <fullName evidence="2 4">Uncharacterized protein</fullName>
    </submittedName>
</protein>
<evidence type="ECO:0000313" key="2">
    <source>
        <dbReference type="EMBL" id="VDP77261.1"/>
    </source>
</evidence>
<keyword evidence="1" id="KW-0812">Transmembrane</keyword>
<evidence type="ECO:0000256" key="1">
    <source>
        <dbReference type="SAM" id="Phobius"/>
    </source>
</evidence>
<gene>
    <name evidence="2" type="ORF">SCUD_LOCUS21984</name>
</gene>
<keyword evidence="1" id="KW-0472">Membrane</keyword>
<evidence type="ECO:0000313" key="4">
    <source>
        <dbReference type="WBParaSite" id="SCUD_0002198701-mRNA-1"/>
    </source>
</evidence>
<feature type="transmembrane region" description="Helical" evidence="1">
    <location>
        <begin position="30"/>
        <end position="50"/>
    </location>
</feature>
<name>A0A183L3S6_9TREM</name>
<keyword evidence="3" id="KW-1185">Reference proteome</keyword>
<keyword evidence="1" id="KW-1133">Transmembrane helix</keyword>
<proteinExistence type="predicted"/>
<reference evidence="2 3" key="2">
    <citation type="submission" date="2018-11" db="EMBL/GenBank/DDBJ databases">
        <authorList>
            <consortium name="Pathogen Informatics"/>
        </authorList>
    </citation>
    <scope>NUCLEOTIDE SEQUENCE [LARGE SCALE GENOMIC DNA]</scope>
    <source>
        <strain evidence="2">Dakar</strain>
        <strain evidence="3">Dakar, Senegal</strain>
    </source>
</reference>
<dbReference type="Proteomes" id="UP000279833">
    <property type="component" value="Unassembled WGS sequence"/>
</dbReference>
<reference evidence="4" key="1">
    <citation type="submission" date="2016-06" db="UniProtKB">
        <authorList>
            <consortium name="WormBaseParasite"/>
        </authorList>
    </citation>
    <scope>IDENTIFICATION</scope>
</reference>
<dbReference type="AlphaFoldDB" id="A0A183L3S6"/>
<organism evidence="4">
    <name type="scientific">Schistosoma curassoni</name>
    <dbReference type="NCBI Taxonomy" id="6186"/>
    <lineage>
        <taxon>Eukaryota</taxon>
        <taxon>Metazoa</taxon>
        <taxon>Spiralia</taxon>
        <taxon>Lophotrochozoa</taxon>
        <taxon>Platyhelminthes</taxon>
        <taxon>Trematoda</taxon>
        <taxon>Digenea</taxon>
        <taxon>Strigeidida</taxon>
        <taxon>Schistosomatoidea</taxon>
        <taxon>Schistosomatidae</taxon>
        <taxon>Schistosoma</taxon>
    </lineage>
</organism>
<sequence>MSKVWWLLQHLLQKLFNLLRLYLNSLMRNFVLIIHSSFQLFGIILCQYFWDMLQVQRIDNSHDIFINLTYFSLKNNVYIHSDFYSFMYSGSLYF</sequence>
<evidence type="ECO:0000313" key="3">
    <source>
        <dbReference type="Proteomes" id="UP000279833"/>
    </source>
</evidence>